<keyword evidence="2" id="KW-0812">Transmembrane</keyword>
<keyword evidence="2" id="KW-1133">Transmembrane helix</keyword>
<dbReference type="RefSeq" id="WP_126044164.1">
    <property type="nucleotide sequence ID" value="NZ_RXFM01000002.1"/>
</dbReference>
<keyword evidence="2" id="KW-0472">Membrane</keyword>
<dbReference type="EMBL" id="RXFM01000002">
    <property type="protein sequence ID" value="RST72459.1"/>
    <property type="molecule type" value="Genomic_DNA"/>
</dbReference>
<evidence type="ECO:0000313" key="4">
    <source>
        <dbReference type="Proteomes" id="UP000279470"/>
    </source>
</evidence>
<protein>
    <submittedName>
        <fullName evidence="3">Uncharacterized protein</fullName>
    </submittedName>
</protein>
<feature type="region of interest" description="Disordered" evidence="1">
    <location>
        <begin position="81"/>
        <end position="152"/>
    </location>
</feature>
<gene>
    <name evidence="3" type="ORF">EIC27_00250</name>
</gene>
<dbReference type="AlphaFoldDB" id="A0A3R9XUK3"/>
<sequence>MYKNFFLSLFLHSIIIFILISNLSFWQKDKKITYKKFSVKISSKISNKPKKNQQNKEILKNKATKITEDIKKKIIIKDNEKKEASKPSVQSLTKPKNEINIKENNNKESPPKKDLPIKNIEKPIKKPKKVKSKPIKDAKKSVPKNIKKSTQKNRKNDIFKEDIFSKLTTSNKNFEISDVPADLSKEEQLIIKEQISEHWIKTPCTAEMKITITLWIDYNCNITHREPININSGSQYKVCLESCLNATHKSSPLNLDPESCKKYANKAITINFTP</sequence>
<feature type="compositionally biased region" description="Basic and acidic residues" evidence="1">
    <location>
        <begin position="95"/>
        <end position="124"/>
    </location>
</feature>
<comment type="caution">
    <text evidence="3">The sequence shown here is derived from an EMBL/GenBank/DDBJ whole genome shotgun (WGS) entry which is preliminary data.</text>
</comment>
<feature type="transmembrane region" description="Helical" evidence="2">
    <location>
        <begin position="6"/>
        <end position="26"/>
    </location>
</feature>
<feature type="compositionally biased region" description="Basic residues" evidence="1">
    <location>
        <begin position="141"/>
        <end position="152"/>
    </location>
</feature>
<evidence type="ECO:0000313" key="3">
    <source>
        <dbReference type="EMBL" id="RST72459.1"/>
    </source>
</evidence>
<organism evidence="3 4">
    <name type="scientific">Candidatus Aquarickettsia rohweri</name>
    <dbReference type="NCBI Taxonomy" id="2602574"/>
    <lineage>
        <taxon>Bacteria</taxon>
        <taxon>Pseudomonadati</taxon>
        <taxon>Pseudomonadota</taxon>
        <taxon>Alphaproteobacteria</taxon>
        <taxon>Rickettsiales</taxon>
        <taxon>Candidatus Midichloriaceae</taxon>
        <taxon>Candidatus Aquarickettsia</taxon>
    </lineage>
</organism>
<evidence type="ECO:0000256" key="1">
    <source>
        <dbReference type="SAM" id="MobiDB-lite"/>
    </source>
</evidence>
<reference evidence="4" key="1">
    <citation type="submission" date="2018-11" db="EMBL/GenBank/DDBJ databases">
        <title>Phylogenetic, genomic, and biogeographic characterization of a novel and ubiquitous marine invertebrate-associated Rickettsiales parasite, Candidatus Marinoinvertebrata rohwerii, gen. nov., sp. nov.</title>
        <authorList>
            <person name="Klinges J.G."/>
            <person name="Rosales S.M."/>
            <person name="Mcminds R."/>
            <person name="Shaver E.C."/>
            <person name="Shantz A."/>
            <person name="Peters E.C."/>
            <person name="Burkepile D.E."/>
            <person name="Silliman B.R."/>
            <person name="Vega Thurber R.L."/>
        </authorList>
    </citation>
    <scope>NUCLEOTIDE SEQUENCE [LARGE SCALE GENOMIC DNA]</scope>
    <source>
        <strain evidence="4">a_cerv_44</strain>
    </source>
</reference>
<keyword evidence="4" id="KW-1185">Reference proteome</keyword>
<evidence type="ECO:0000256" key="2">
    <source>
        <dbReference type="SAM" id="Phobius"/>
    </source>
</evidence>
<name>A0A3R9XUK3_9RICK</name>
<proteinExistence type="predicted"/>
<dbReference type="Gene3D" id="3.30.1150.10">
    <property type="match status" value="1"/>
</dbReference>
<dbReference type="Proteomes" id="UP000279470">
    <property type="component" value="Unassembled WGS sequence"/>
</dbReference>
<accession>A0A3R9XUK3</accession>